<accession>A0A016TP48</accession>
<evidence type="ECO:0000313" key="3">
    <source>
        <dbReference type="EMBL" id="EYC04794.1"/>
    </source>
</evidence>
<protein>
    <recommendedName>
        <fullName evidence="2">Aminotransferase class V domain-containing protein</fullName>
    </recommendedName>
</protein>
<evidence type="ECO:0000259" key="2">
    <source>
        <dbReference type="Pfam" id="PF00266"/>
    </source>
</evidence>
<sequence length="149" mass="16486">MDEAHIQRLSKMLIDGIQSKCSEIIQNGDPKHAYPGCVNLSFAYVEGWSLCFVSGESLLMALKSVALSSGSACTSASLEPSYVLRAIGTGEDLAHSSIRFGIGRFTTEKEVQHTINLCVKEVERLRELSPLWEMVQEGIDLKSIQWTQH</sequence>
<dbReference type="GO" id="GO:0016226">
    <property type="term" value="P:iron-sulfur cluster assembly"/>
    <property type="evidence" value="ECO:0007669"/>
    <property type="project" value="TreeGrafter"/>
</dbReference>
<dbReference type="GO" id="GO:0005829">
    <property type="term" value="C:cytosol"/>
    <property type="evidence" value="ECO:0007669"/>
    <property type="project" value="TreeGrafter"/>
</dbReference>
<dbReference type="Proteomes" id="UP000024635">
    <property type="component" value="Unassembled WGS sequence"/>
</dbReference>
<name>A0A016TP48_9BILA</name>
<dbReference type="OrthoDB" id="10250117at2759"/>
<dbReference type="PANTHER" id="PTHR11601">
    <property type="entry name" value="CYSTEINE DESULFURYLASE FAMILY MEMBER"/>
    <property type="match status" value="1"/>
</dbReference>
<keyword evidence="4" id="KW-1185">Reference proteome</keyword>
<proteinExistence type="predicted"/>
<organism evidence="3 4">
    <name type="scientific">Ancylostoma ceylanicum</name>
    <dbReference type="NCBI Taxonomy" id="53326"/>
    <lineage>
        <taxon>Eukaryota</taxon>
        <taxon>Metazoa</taxon>
        <taxon>Ecdysozoa</taxon>
        <taxon>Nematoda</taxon>
        <taxon>Chromadorea</taxon>
        <taxon>Rhabditida</taxon>
        <taxon>Rhabditina</taxon>
        <taxon>Rhabditomorpha</taxon>
        <taxon>Strongyloidea</taxon>
        <taxon>Ancylostomatidae</taxon>
        <taxon>Ancylostomatinae</taxon>
        <taxon>Ancylostoma</taxon>
    </lineage>
</organism>
<dbReference type="InterPro" id="IPR015422">
    <property type="entry name" value="PyrdxlP-dep_Trfase_small"/>
</dbReference>
<dbReference type="GO" id="GO:0005634">
    <property type="term" value="C:nucleus"/>
    <property type="evidence" value="ECO:0007669"/>
    <property type="project" value="TreeGrafter"/>
</dbReference>
<reference evidence="4" key="1">
    <citation type="journal article" date="2015" name="Nat. Genet.">
        <title>The genome and transcriptome of the zoonotic hookworm Ancylostoma ceylanicum identify infection-specific gene families.</title>
        <authorList>
            <person name="Schwarz E.M."/>
            <person name="Hu Y."/>
            <person name="Antoshechkin I."/>
            <person name="Miller M.M."/>
            <person name="Sternberg P.W."/>
            <person name="Aroian R.V."/>
        </authorList>
    </citation>
    <scope>NUCLEOTIDE SEQUENCE</scope>
    <source>
        <strain evidence="4">HY135</strain>
    </source>
</reference>
<evidence type="ECO:0000256" key="1">
    <source>
        <dbReference type="ARBA" id="ARBA00001933"/>
    </source>
</evidence>
<evidence type="ECO:0000313" key="4">
    <source>
        <dbReference type="Proteomes" id="UP000024635"/>
    </source>
</evidence>
<dbReference type="STRING" id="53326.A0A016TP48"/>
<dbReference type="SUPFAM" id="SSF53383">
    <property type="entry name" value="PLP-dependent transferases"/>
    <property type="match status" value="1"/>
</dbReference>
<comment type="caution">
    <text evidence="3">The sequence shown here is derived from an EMBL/GenBank/DDBJ whole genome shotgun (WGS) entry which is preliminary data.</text>
</comment>
<dbReference type="PANTHER" id="PTHR11601:SF34">
    <property type="entry name" value="CYSTEINE DESULFURASE"/>
    <property type="match status" value="1"/>
</dbReference>
<dbReference type="FunFam" id="3.90.1150.10:FF:000002">
    <property type="entry name" value="Cysteine desulfurase IscS"/>
    <property type="match status" value="1"/>
</dbReference>
<dbReference type="EMBL" id="JARK01001422">
    <property type="protein sequence ID" value="EYC04794.1"/>
    <property type="molecule type" value="Genomic_DNA"/>
</dbReference>
<gene>
    <name evidence="3" type="primary">Acey_s0086.g1993</name>
    <name evidence="3" type="ORF">Y032_0086g1993</name>
</gene>
<dbReference type="GO" id="GO:0031071">
    <property type="term" value="F:cysteine desulfurase activity"/>
    <property type="evidence" value="ECO:0007669"/>
    <property type="project" value="TreeGrafter"/>
</dbReference>
<dbReference type="GO" id="GO:0005739">
    <property type="term" value="C:mitochondrion"/>
    <property type="evidence" value="ECO:0007669"/>
    <property type="project" value="TreeGrafter"/>
</dbReference>
<dbReference type="Gene3D" id="3.90.1150.10">
    <property type="entry name" value="Aspartate Aminotransferase, domain 1"/>
    <property type="match status" value="1"/>
</dbReference>
<dbReference type="Pfam" id="PF00266">
    <property type="entry name" value="Aminotran_5"/>
    <property type="match status" value="1"/>
</dbReference>
<dbReference type="AlphaFoldDB" id="A0A016TP48"/>
<comment type="cofactor">
    <cofactor evidence="1">
        <name>pyridoxal 5'-phosphate</name>
        <dbReference type="ChEBI" id="CHEBI:597326"/>
    </cofactor>
</comment>
<feature type="domain" description="Aminotransferase class V" evidence="2">
    <location>
        <begin position="3"/>
        <end position="112"/>
    </location>
</feature>
<dbReference type="InterPro" id="IPR015424">
    <property type="entry name" value="PyrdxlP-dep_Trfase"/>
</dbReference>
<dbReference type="InterPro" id="IPR000192">
    <property type="entry name" value="Aminotrans_V_dom"/>
</dbReference>